<dbReference type="InterPro" id="IPR023212">
    <property type="entry name" value="Hsp33_helix_hairpin_bin_dom_sf"/>
</dbReference>
<dbReference type="SUPFAM" id="SSF118352">
    <property type="entry name" value="HSP33 redox switch-like"/>
    <property type="match status" value="1"/>
</dbReference>
<dbReference type="InterPro" id="IPR000397">
    <property type="entry name" value="Heat_shock_Hsp33"/>
</dbReference>
<dbReference type="EMBL" id="JX649875">
    <property type="protein sequence ID" value="AGC71549.1"/>
    <property type="molecule type" value="Genomic_DNA"/>
</dbReference>
<evidence type="ECO:0000256" key="2">
    <source>
        <dbReference type="ARBA" id="ARBA00022833"/>
    </source>
</evidence>
<feature type="compositionally biased region" description="Low complexity" evidence="6">
    <location>
        <begin position="196"/>
        <end position="209"/>
    </location>
</feature>
<dbReference type="PANTHER" id="PTHR30111:SF1">
    <property type="entry name" value="33 KDA CHAPERONIN"/>
    <property type="match status" value="1"/>
</dbReference>
<proteinExistence type="predicted"/>
<dbReference type="SUPFAM" id="SSF64397">
    <property type="entry name" value="Hsp33 domain"/>
    <property type="match status" value="1"/>
</dbReference>
<keyword evidence="5" id="KW-0676">Redox-active center</keyword>
<evidence type="ECO:0000256" key="5">
    <source>
        <dbReference type="ARBA" id="ARBA00023284"/>
    </source>
</evidence>
<keyword evidence="3" id="KW-1015">Disulfide bond</keyword>
<dbReference type="CDD" id="cd00498">
    <property type="entry name" value="Hsp33"/>
    <property type="match status" value="1"/>
</dbReference>
<dbReference type="PIRSF" id="PIRSF005261">
    <property type="entry name" value="Heat_shock_Hsp33"/>
    <property type="match status" value="1"/>
</dbReference>
<dbReference type="InterPro" id="IPR016154">
    <property type="entry name" value="Heat_shock_Hsp33_C"/>
</dbReference>
<dbReference type="PANTHER" id="PTHR30111">
    <property type="entry name" value="33 KDA CHAPERONIN"/>
    <property type="match status" value="1"/>
</dbReference>
<dbReference type="AlphaFoldDB" id="L7VVK7"/>
<sequence length="341" mass="36861">MSELHRFIFDGLPVRGMVVRLTDAWQEILRRRAGPTGAGAHPQAVRELLGEMAAAGVLMQGNIKFNGALVLQIFGDGPVKVAVAEVQSDLRLRVTATVVGEVPAGASLSQLVNLGNQGRCAITLDPKDRLPGQQTYQGVVPLFGDRREPLERLSEVLEHYMLQSEQLDTTLVLAADDRVAAGLLIQRLPVQGQNNLAGTGAQGQGAPAGDTGGAGSHEDGIGLDEHYNRISVLARSLQRDELLTLDVDTILRRLFWEEPVLRFEPQVGDHGPRFACSCSRERVARMIHGLGQAEAEGILAERGHIEVGCDFCGQQYRFDPVDAAQIFTAPVGQPPVNPQVH</sequence>
<accession>L7VVK7</accession>
<keyword evidence="4" id="KW-0143">Chaperone</keyword>
<evidence type="ECO:0000313" key="7">
    <source>
        <dbReference type="EMBL" id="AGC71549.1"/>
    </source>
</evidence>
<dbReference type="GO" id="GO:0044183">
    <property type="term" value="F:protein folding chaperone"/>
    <property type="evidence" value="ECO:0007669"/>
    <property type="project" value="TreeGrafter"/>
</dbReference>
<dbReference type="Pfam" id="PF01430">
    <property type="entry name" value="HSP33"/>
    <property type="match status" value="1"/>
</dbReference>
<dbReference type="Gene3D" id="3.90.1280.10">
    <property type="entry name" value="HSP33 redox switch-like"/>
    <property type="match status" value="1"/>
</dbReference>
<keyword evidence="7" id="KW-0346">Stress response</keyword>
<organism evidence="7">
    <name type="scientific">uncultured bacterium A1Q1_fos_550</name>
    <dbReference type="NCBI Taxonomy" id="1256583"/>
    <lineage>
        <taxon>Bacteria</taxon>
        <taxon>environmental samples</taxon>
    </lineage>
</organism>
<evidence type="ECO:0000256" key="1">
    <source>
        <dbReference type="ARBA" id="ARBA00022490"/>
    </source>
</evidence>
<keyword evidence="2" id="KW-0862">Zinc</keyword>
<dbReference type="GO" id="GO:0042026">
    <property type="term" value="P:protein refolding"/>
    <property type="evidence" value="ECO:0007669"/>
    <property type="project" value="TreeGrafter"/>
</dbReference>
<protein>
    <submittedName>
        <fullName evidence="7">33 kDa chaperonin (Heat shock protein 33)</fullName>
    </submittedName>
</protein>
<dbReference type="Gene3D" id="3.55.30.10">
    <property type="entry name" value="Hsp33 domain"/>
    <property type="match status" value="1"/>
</dbReference>
<dbReference type="GO" id="GO:0051082">
    <property type="term" value="F:unfolded protein binding"/>
    <property type="evidence" value="ECO:0007669"/>
    <property type="project" value="InterPro"/>
</dbReference>
<dbReference type="Gene3D" id="1.10.287.480">
    <property type="entry name" value="helix hairpin bin"/>
    <property type="match status" value="1"/>
</dbReference>
<evidence type="ECO:0000256" key="3">
    <source>
        <dbReference type="ARBA" id="ARBA00023157"/>
    </source>
</evidence>
<dbReference type="GO" id="GO:0005737">
    <property type="term" value="C:cytoplasm"/>
    <property type="evidence" value="ECO:0007669"/>
    <property type="project" value="InterPro"/>
</dbReference>
<evidence type="ECO:0000256" key="4">
    <source>
        <dbReference type="ARBA" id="ARBA00023186"/>
    </source>
</evidence>
<dbReference type="InterPro" id="IPR016153">
    <property type="entry name" value="Heat_shock_Hsp33_N"/>
</dbReference>
<reference evidence="7" key="1">
    <citation type="submission" date="2012-09" db="EMBL/GenBank/DDBJ databases">
        <title>Metagenomic Characterization of a Microbial Community in Wastewater Detects High Levels of Antibiotic Resistance.</title>
        <authorList>
            <person name="Abrams M."/>
            <person name="Caldwell A."/>
            <person name="Vandaei E."/>
            <person name="Lee W."/>
            <person name="Perrott J."/>
            <person name="Khan S.Y."/>
            <person name="Ta J."/>
            <person name="Romero D."/>
            <person name="Nguyen V."/>
            <person name="Pourmand N."/>
            <person name="Ouverney C.C."/>
        </authorList>
    </citation>
    <scope>NUCLEOTIDE SEQUENCE</scope>
</reference>
<keyword evidence="1" id="KW-0963">Cytoplasm</keyword>
<feature type="region of interest" description="Disordered" evidence="6">
    <location>
        <begin position="196"/>
        <end position="220"/>
    </location>
</feature>
<name>L7VVK7_9BACT</name>
<evidence type="ECO:0000256" key="6">
    <source>
        <dbReference type="SAM" id="MobiDB-lite"/>
    </source>
</evidence>